<comment type="caution">
    <text evidence="1">The sequence shown here is derived from an EMBL/GenBank/DDBJ whole genome shotgun (WGS) entry which is preliminary data.</text>
</comment>
<reference evidence="1 2" key="1">
    <citation type="submission" date="2018-06" db="EMBL/GenBank/DDBJ databases">
        <authorList>
            <consortium name="GenomeTrakr: Next Generation Sequencing Network for Food Pathogen Tracability"/>
        </authorList>
    </citation>
    <scope>NUCLEOTIDE SEQUENCE [LARGE SCALE GENOMIC DNA]</scope>
    <source>
        <strain evidence="1 2">FDA00006304</strain>
    </source>
</reference>
<dbReference type="AlphaFoldDB" id="A0AAN2Z3X9"/>
<dbReference type="EMBL" id="AAAQVA010000001">
    <property type="protein sequence ID" value="EAE1630608.1"/>
    <property type="molecule type" value="Genomic_DNA"/>
</dbReference>
<evidence type="ECO:0000313" key="2">
    <source>
        <dbReference type="Proteomes" id="UP000368805"/>
    </source>
</evidence>
<protein>
    <submittedName>
        <fullName evidence="1">Uncharacterized protein</fullName>
    </submittedName>
</protein>
<dbReference type="RefSeq" id="WP_061394361.1">
    <property type="nucleotide sequence ID" value="NZ_JBALAY010000002.1"/>
</dbReference>
<accession>A0AAN2Z3X9</accession>
<gene>
    <name evidence="1" type="ORF">ARR48_02225</name>
</gene>
<organism evidence="1 2">
    <name type="scientific">Listeria monocytogenes</name>
    <dbReference type="NCBI Taxonomy" id="1639"/>
    <lineage>
        <taxon>Bacteria</taxon>
        <taxon>Bacillati</taxon>
        <taxon>Bacillota</taxon>
        <taxon>Bacilli</taxon>
        <taxon>Bacillales</taxon>
        <taxon>Listeriaceae</taxon>
        <taxon>Listeria</taxon>
    </lineage>
</organism>
<evidence type="ECO:0000313" key="1">
    <source>
        <dbReference type="EMBL" id="EAE1630608.1"/>
    </source>
</evidence>
<name>A0AAN2Z3X9_LISMN</name>
<dbReference type="Proteomes" id="UP000368805">
    <property type="component" value="Unassembled WGS sequence"/>
</dbReference>
<proteinExistence type="predicted"/>
<sequence length="232" mass="27844">MEKIKFTLREPKFDRTCDLIYSLAAKRISYKYKQWTEKRNNIKATHGDFYPDNRNLFGNILKGENLDDNPYLITPKILPVLLNELDFNDENEIFWGEDVKVYLEDLFTCLVLDMKNYREYSKHWIDFQLDNDLKIRDFYQEYIVAKPDNFEKFLDDFVDFTYNTYNDFRIVEIDGVCKITELDQCISLKNKTEFLSFTYLPQIVKILAEKIVIPLIDSISLERLLDQNNMRD</sequence>